<evidence type="ECO:0000256" key="3">
    <source>
        <dbReference type="ARBA" id="ARBA00022729"/>
    </source>
</evidence>
<dbReference type="RefSeq" id="WP_115217883.1">
    <property type="nucleotide sequence ID" value="NZ_UHIA01000003.1"/>
</dbReference>
<dbReference type="GO" id="GO:0004252">
    <property type="term" value="F:serine-type endopeptidase activity"/>
    <property type="evidence" value="ECO:0007669"/>
    <property type="project" value="InterPro"/>
</dbReference>
<keyword evidence="1" id="KW-0645">Protease</keyword>
<sequence length="287" mass="32010">MKKTALLFAAAYILQAQAAYKEVPNDWSRIQIPSSHAPMAVGSASNGCQFGAQILPEQGIGYFDIRRFRNRFYGQPSTIALVQSMGQFVYQTTGEAMLIGDLSQPIGGLMSYAHVSHQNGLDVDVYFASVQQGQIPDKDYEAPTVVDKAKGIMRLERWKPAYRQALYAIATHPDTDRIFVNSIIKQHLCQTETDRDWLRKIRPWGGHDGHFHVRLRCPANNELCQSQKPVPAGDGCNEGLDKWIRDQSNAILNPKPAKPTAPKPRSEPPQTCLMLLLEMQGKSGMSK</sequence>
<evidence type="ECO:0000256" key="4">
    <source>
        <dbReference type="ARBA" id="ARBA00022764"/>
    </source>
</evidence>
<keyword evidence="2" id="KW-0479">Metal-binding</keyword>
<dbReference type="GO" id="GO:0046872">
    <property type="term" value="F:metal ion binding"/>
    <property type="evidence" value="ECO:0007669"/>
    <property type="project" value="UniProtKB-KW"/>
</dbReference>
<gene>
    <name evidence="9" type="primary">mepA</name>
    <name evidence="9" type="ORF">NCTC10717_00604</name>
</gene>
<dbReference type="Pfam" id="PF03411">
    <property type="entry name" value="Peptidase_M74"/>
    <property type="match status" value="1"/>
</dbReference>
<evidence type="ECO:0000256" key="2">
    <source>
        <dbReference type="ARBA" id="ARBA00022723"/>
    </source>
</evidence>
<dbReference type="Proteomes" id="UP000254575">
    <property type="component" value="Unassembled WGS sequence"/>
</dbReference>
<keyword evidence="7" id="KW-0482">Metalloprotease</keyword>
<name>A0A380MLX0_9GAMM</name>
<accession>A0A380MLX0</accession>
<reference evidence="9 10" key="1">
    <citation type="submission" date="2018-06" db="EMBL/GenBank/DDBJ databases">
        <authorList>
            <consortium name="Pathogen Informatics"/>
            <person name="Doyle S."/>
        </authorList>
    </citation>
    <scope>NUCLEOTIDE SEQUENCE [LARGE SCALE GENOMIC DNA]</scope>
    <source>
        <strain evidence="9 10">NCTC10717</strain>
    </source>
</reference>
<evidence type="ECO:0000256" key="8">
    <source>
        <dbReference type="SAM" id="SignalP"/>
    </source>
</evidence>
<evidence type="ECO:0000256" key="5">
    <source>
        <dbReference type="ARBA" id="ARBA00022801"/>
    </source>
</evidence>
<dbReference type="InterPro" id="IPR005073">
    <property type="entry name" value="Peptidase_M74"/>
</dbReference>
<dbReference type="EMBL" id="UHIA01000003">
    <property type="protein sequence ID" value="SUO92536.1"/>
    <property type="molecule type" value="Genomic_DNA"/>
</dbReference>
<evidence type="ECO:0000256" key="7">
    <source>
        <dbReference type="ARBA" id="ARBA00023049"/>
    </source>
</evidence>
<dbReference type="InterPro" id="IPR009045">
    <property type="entry name" value="Zn_M74/Hedgehog-like"/>
</dbReference>
<keyword evidence="3 8" id="KW-0732">Signal</keyword>
<dbReference type="Gene3D" id="3.30.1380.10">
    <property type="match status" value="1"/>
</dbReference>
<dbReference type="GO" id="GO:0006508">
    <property type="term" value="P:proteolysis"/>
    <property type="evidence" value="ECO:0007669"/>
    <property type="project" value="UniProtKB-KW"/>
</dbReference>
<evidence type="ECO:0000313" key="10">
    <source>
        <dbReference type="Proteomes" id="UP000254575"/>
    </source>
</evidence>
<dbReference type="OrthoDB" id="1467367at2"/>
<dbReference type="EC" id="3.4.24.-" evidence="9"/>
<organism evidence="9 10">
    <name type="scientific">Suttonella indologenes</name>
    <dbReference type="NCBI Taxonomy" id="13276"/>
    <lineage>
        <taxon>Bacteria</taxon>
        <taxon>Pseudomonadati</taxon>
        <taxon>Pseudomonadota</taxon>
        <taxon>Gammaproteobacteria</taxon>
        <taxon>Cardiobacteriales</taxon>
        <taxon>Cardiobacteriaceae</taxon>
        <taxon>Suttonella</taxon>
    </lineage>
</organism>
<evidence type="ECO:0000256" key="6">
    <source>
        <dbReference type="ARBA" id="ARBA00022833"/>
    </source>
</evidence>
<keyword evidence="10" id="KW-1185">Reference proteome</keyword>
<dbReference type="GO" id="GO:0030288">
    <property type="term" value="C:outer membrane-bounded periplasmic space"/>
    <property type="evidence" value="ECO:0007669"/>
    <property type="project" value="InterPro"/>
</dbReference>
<evidence type="ECO:0000256" key="1">
    <source>
        <dbReference type="ARBA" id="ARBA00022670"/>
    </source>
</evidence>
<dbReference type="AlphaFoldDB" id="A0A380MLX0"/>
<dbReference type="GO" id="GO:0008237">
    <property type="term" value="F:metallopeptidase activity"/>
    <property type="evidence" value="ECO:0007669"/>
    <property type="project" value="UniProtKB-KW"/>
</dbReference>
<feature type="signal peptide" evidence="8">
    <location>
        <begin position="1"/>
        <end position="18"/>
    </location>
</feature>
<keyword evidence="6" id="KW-0862">Zinc</keyword>
<proteinExistence type="predicted"/>
<keyword evidence="4" id="KW-0574">Periplasm</keyword>
<protein>
    <submittedName>
        <fullName evidence="9">Penicillin-insensitive murein endopeptidase</fullName>
        <ecNumber evidence="9">3.4.24.-</ecNumber>
    </submittedName>
</protein>
<evidence type="ECO:0000313" key="9">
    <source>
        <dbReference type="EMBL" id="SUO92536.1"/>
    </source>
</evidence>
<feature type="chain" id="PRO_5016764760" evidence="8">
    <location>
        <begin position="19"/>
        <end position="287"/>
    </location>
</feature>
<dbReference type="SUPFAM" id="SSF55166">
    <property type="entry name" value="Hedgehog/DD-peptidase"/>
    <property type="match status" value="1"/>
</dbReference>
<keyword evidence="5 9" id="KW-0378">Hydrolase</keyword>